<organism evidence="2 3">
    <name type="scientific">Nezara viridula</name>
    <name type="common">Southern green stink bug</name>
    <name type="synonym">Cimex viridulus</name>
    <dbReference type="NCBI Taxonomy" id="85310"/>
    <lineage>
        <taxon>Eukaryota</taxon>
        <taxon>Metazoa</taxon>
        <taxon>Ecdysozoa</taxon>
        <taxon>Arthropoda</taxon>
        <taxon>Hexapoda</taxon>
        <taxon>Insecta</taxon>
        <taxon>Pterygota</taxon>
        <taxon>Neoptera</taxon>
        <taxon>Paraneoptera</taxon>
        <taxon>Hemiptera</taxon>
        <taxon>Heteroptera</taxon>
        <taxon>Panheteroptera</taxon>
        <taxon>Pentatomomorpha</taxon>
        <taxon>Pentatomoidea</taxon>
        <taxon>Pentatomidae</taxon>
        <taxon>Pentatominae</taxon>
        <taxon>Nezara</taxon>
    </lineage>
</organism>
<evidence type="ECO:0000313" key="2">
    <source>
        <dbReference type="EMBL" id="CAH1405849.1"/>
    </source>
</evidence>
<reference evidence="2" key="1">
    <citation type="submission" date="2022-01" db="EMBL/GenBank/DDBJ databases">
        <authorList>
            <person name="King R."/>
        </authorList>
    </citation>
    <scope>NUCLEOTIDE SEQUENCE</scope>
</reference>
<protein>
    <submittedName>
        <fullName evidence="2">Uncharacterized protein</fullName>
    </submittedName>
</protein>
<feature type="compositionally biased region" description="Basic and acidic residues" evidence="1">
    <location>
        <begin position="120"/>
        <end position="130"/>
    </location>
</feature>
<feature type="region of interest" description="Disordered" evidence="1">
    <location>
        <begin position="36"/>
        <end position="64"/>
    </location>
</feature>
<dbReference type="EMBL" id="OV725082">
    <property type="protein sequence ID" value="CAH1405849.1"/>
    <property type="molecule type" value="Genomic_DNA"/>
</dbReference>
<accession>A0A9P0MUT4</accession>
<keyword evidence="3" id="KW-1185">Reference proteome</keyword>
<proteinExistence type="predicted"/>
<evidence type="ECO:0000256" key="1">
    <source>
        <dbReference type="SAM" id="MobiDB-lite"/>
    </source>
</evidence>
<name>A0A9P0MUT4_NEZVI</name>
<feature type="region of interest" description="Disordered" evidence="1">
    <location>
        <begin position="96"/>
        <end position="153"/>
    </location>
</feature>
<dbReference type="AlphaFoldDB" id="A0A9P0MUT4"/>
<dbReference type="Proteomes" id="UP001152798">
    <property type="component" value="Chromosome 6"/>
</dbReference>
<feature type="compositionally biased region" description="Basic and acidic residues" evidence="1">
    <location>
        <begin position="138"/>
        <end position="153"/>
    </location>
</feature>
<evidence type="ECO:0000313" key="3">
    <source>
        <dbReference type="Proteomes" id="UP001152798"/>
    </source>
</evidence>
<feature type="compositionally biased region" description="Basic and acidic residues" evidence="1">
    <location>
        <begin position="48"/>
        <end position="57"/>
    </location>
</feature>
<gene>
    <name evidence="2" type="ORF">NEZAVI_LOCUS13931</name>
</gene>
<sequence length="153" mass="16458">MPPPISTLSSRASLYGSPPRTRECLYLPLLPPPSVDHLQPQALPTNTLHRDESDPLGRHSSVPFRSVVSNYDTSACNSCRQIIDCPSSYVPPPLPTSIRVKGLLAGGKDAQPDLEPSPPSDKKSFPRKGAEFPAENGGEGKRREGGMEGKSVE</sequence>